<dbReference type="SUPFAM" id="SSF49998">
    <property type="entry name" value="Amine oxidase catalytic domain"/>
    <property type="match status" value="1"/>
</dbReference>
<feature type="region of interest" description="Disordered" evidence="10">
    <location>
        <begin position="30"/>
        <end position="66"/>
    </location>
</feature>
<dbReference type="EC" id="1.4.3.-" evidence="9"/>
<keyword evidence="3 9" id="KW-0479">Metal-binding</keyword>
<dbReference type="InterPro" id="IPR015800">
    <property type="entry name" value="Cu_amine_oxidase_N2"/>
</dbReference>
<dbReference type="InterPro" id="IPR049948">
    <property type="entry name" value="Cu_Am_ox_TPQ-bd"/>
</dbReference>
<comment type="caution">
    <text evidence="15">The sequence shown here is derived from an EMBL/GenBank/DDBJ whole genome shotgun (WGS) entry which is preliminary data.</text>
</comment>
<dbReference type="InterPro" id="IPR000269">
    <property type="entry name" value="Cu_amine_oxidase"/>
</dbReference>
<evidence type="ECO:0000259" key="13">
    <source>
        <dbReference type="Pfam" id="PF02727"/>
    </source>
</evidence>
<feature type="active site" description="Proton acceptor" evidence="7">
    <location>
        <position position="419"/>
    </location>
</feature>
<keyword evidence="6 9" id="KW-0186">Copper</keyword>
<dbReference type="Gene3D" id="3.10.450.40">
    <property type="match status" value="2"/>
</dbReference>
<dbReference type="PRINTS" id="PR00766">
    <property type="entry name" value="CUDAOXIDASE"/>
</dbReference>
<evidence type="ECO:0000256" key="7">
    <source>
        <dbReference type="PIRSR" id="PIRSR600269-50"/>
    </source>
</evidence>
<feature type="domain" description="DUF1965" evidence="14">
    <location>
        <begin position="266"/>
        <end position="333"/>
    </location>
</feature>
<feature type="compositionally biased region" description="Polar residues" evidence="10">
    <location>
        <begin position="48"/>
        <end position="65"/>
    </location>
</feature>
<evidence type="ECO:0000256" key="1">
    <source>
        <dbReference type="ARBA" id="ARBA00001935"/>
    </source>
</evidence>
<gene>
    <name evidence="15" type="ORF">A4X09_0g465</name>
</gene>
<dbReference type="PROSITE" id="PS01164">
    <property type="entry name" value="COPPER_AMINE_OXID_1"/>
    <property type="match status" value="1"/>
</dbReference>
<keyword evidence="4 7" id="KW-0801">TPQ</keyword>
<evidence type="ECO:0000313" key="16">
    <source>
        <dbReference type="Proteomes" id="UP000078113"/>
    </source>
</evidence>
<dbReference type="InterPro" id="IPR015798">
    <property type="entry name" value="Cu_amine_oxidase_C"/>
</dbReference>
<evidence type="ECO:0000256" key="3">
    <source>
        <dbReference type="ARBA" id="ARBA00022723"/>
    </source>
</evidence>
<feature type="signal peptide" evidence="11">
    <location>
        <begin position="1"/>
        <end position="27"/>
    </location>
</feature>
<dbReference type="InterPro" id="IPR016182">
    <property type="entry name" value="Cu_amine_oxidase_N-reg"/>
</dbReference>
<evidence type="ECO:0000256" key="2">
    <source>
        <dbReference type="ARBA" id="ARBA00007983"/>
    </source>
</evidence>
<evidence type="ECO:0000259" key="14">
    <source>
        <dbReference type="Pfam" id="PF09248"/>
    </source>
</evidence>
<evidence type="ECO:0000256" key="9">
    <source>
        <dbReference type="RuleBase" id="RU000672"/>
    </source>
</evidence>
<dbReference type="Proteomes" id="UP000078113">
    <property type="component" value="Unassembled WGS sequence"/>
</dbReference>
<dbReference type="Pfam" id="PF02727">
    <property type="entry name" value="Cu_amine_oxidN2"/>
    <property type="match status" value="1"/>
</dbReference>
<evidence type="ECO:0000256" key="10">
    <source>
        <dbReference type="SAM" id="MobiDB-lite"/>
    </source>
</evidence>
<dbReference type="Gene3D" id="2.70.98.20">
    <property type="entry name" value="Copper amine oxidase, catalytic domain"/>
    <property type="match status" value="1"/>
</dbReference>
<dbReference type="GO" id="GO:0048038">
    <property type="term" value="F:quinone binding"/>
    <property type="evidence" value="ECO:0007669"/>
    <property type="project" value="InterPro"/>
</dbReference>
<dbReference type="PANTHER" id="PTHR10638:SF20">
    <property type="entry name" value="AMINE OXIDASE"/>
    <property type="match status" value="1"/>
</dbReference>
<dbReference type="FunFam" id="3.10.450.40:FF:000018">
    <property type="entry name" value="Amine oxidase"/>
    <property type="match status" value="1"/>
</dbReference>
<feature type="active site" description="Schiff-base intermediate with substrate; via topaquinone" evidence="7">
    <location>
        <position position="500"/>
    </location>
</feature>
<comment type="similarity">
    <text evidence="2 9">Belongs to the copper/topaquinone oxidase family.</text>
</comment>
<dbReference type="EMBL" id="LWDG02000008">
    <property type="protein sequence ID" value="KAE8271909.1"/>
    <property type="molecule type" value="Genomic_DNA"/>
</dbReference>
<dbReference type="GO" id="GO:0005886">
    <property type="term" value="C:plasma membrane"/>
    <property type="evidence" value="ECO:0007669"/>
    <property type="project" value="TreeGrafter"/>
</dbReference>
<evidence type="ECO:0000256" key="6">
    <source>
        <dbReference type="ARBA" id="ARBA00023008"/>
    </source>
</evidence>
<evidence type="ECO:0000256" key="8">
    <source>
        <dbReference type="PIRSR" id="PIRSR600269-51"/>
    </source>
</evidence>
<keyword evidence="5 9" id="KW-0560">Oxidoreductase</keyword>
<evidence type="ECO:0000256" key="11">
    <source>
        <dbReference type="SAM" id="SignalP"/>
    </source>
</evidence>
<evidence type="ECO:0000256" key="5">
    <source>
        <dbReference type="ARBA" id="ARBA00023002"/>
    </source>
</evidence>
<accession>A0A8X7NES7</accession>
<protein>
    <recommendedName>
        <fullName evidence="9">Amine oxidase</fullName>
        <ecNumber evidence="9">1.4.3.-</ecNumber>
    </recommendedName>
</protein>
<dbReference type="InterPro" id="IPR036460">
    <property type="entry name" value="Cu_amine_oxidase_C_sf"/>
</dbReference>
<dbReference type="PANTHER" id="PTHR10638">
    <property type="entry name" value="COPPER AMINE OXIDASE"/>
    <property type="match status" value="1"/>
</dbReference>
<feature type="domain" description="Copper amine oxidase N2-terminal" evidence="13">
    <location>
        <begin position="94"/>
        <end position="161"/>
    </location>
</feature>
<dbReference type="InterPro" id="IPR015328">
    <property type="entry name" value="DUF1965"/>
</dbReference>
<feature type="chain" id="PRO_5036453784" description="Amine oxidase" evidence="11">
    <location>
        <begin position="28"/>
        <end position="804"/>
    </location>
</feature>
<evidence type="ECO:0000313" key="15">
    <source>
        <dbReference type="EMBL" id="KAE8271909.1"/>
    </source>
</evidence>
<comment type="cofactor">
    <cofactor evidence="1">
        <name>Cu cation</name>
        <dbReference type="ChEBI" id="CHEBI:23378"/>
    </cofactor>
</comment>
<name>A0A8X7NES7_9BASI</name>
<dbReference type="Pfam" id="PF01179">
    <property type="entry name" value="Cu_amine_oxid"/>
    <property type="match status" value="1"/>
</dbReference>
<reference evidence="15" key="2">
    <citation type="journal article" date="2019" name="IMA Fungus">
        <title>Genome sequencing and comparison of five Tilletia species to identify candidate genes for the detection of regulated species infecting wheat.</title>
        <authorList>
            <person name="Nguyen H.D.T."/>
            <person name="Sultana T."/>
            <person name="Kesanakurti P."/>
            <person name="Hambleton S."/>
        </authorList>
    </citation>
    <scope>NUCLEOTIDE SEQUENCE</scope>
    <source>
        <strain evidence="15">DAOMC 236422</strain>
    </source>
</reference>
<dbReference type="GO" id="GO:0009308">
    <property type="term" value="P:amine metabolic process"/>
    <property type="evidence" value="ECO:0007669"/>
    <property type="project" value="UniProtKB-UniRule"/>
</dbReference>
<comment type="cofactor">
    <cofactor evidence="9">
        <name>Cu cation</name>
        <dbReference type="ChEBI" id="CHEBI:23378"/>
    </cofactor>
    <text evidence="9">Contains 1 topaquinone per subunit.</text>
</comment>
<dbReference type="SUPFAM" id="SSF54416">
    <property type="entry name" value="Amine oxidase N-terminal region"/>
    <property type="match status" value="2"/>
</dbReference>
<keyword evidence="11" id="KW-0732">Signal</keyword>
<keyword evidence="16" id="KW-1185">Reference proteome</keyword>
<proteinExistence type="inferred from homology"/>
<feature type="modified residue" description="2',4',5'-topaquinone" evidence="8">
    <location>
        <position position="500"/>
    </location>
</feature>
<dbReference type="FunFam" id="2.70.98.20:FF:000002">
    <property type="entry name" value="Amine oxidase"/>
    <property type="match status" value="1"/>
</dbReference>
<dbReference type="GO" id="GO:0005507">
    <property type="term" value="F:copper ion binding"/>
    <property type="evidence" value="ECO:0007669"/>
    <property type="project" value="InterPro"/>
</dbReference>
<organism evidence="15 16">
    <name type="scientific">Tilletia walkeri</name>
    <dbReference type="NCBI Taxonomy" id="117179"/>
    <lineage>
        <taxon>Eukaryota</taxon>
        <taxon>Fungi</taxon>
        <taxon>Dikarya</taxon>
        <taxon>Basidiomycota</taxon>
        <taxon>Ustilaginomycotina</taxon>
        <taxon>Exobasidiomycetes</taxon>
        <taxon>Tilletiales</taxon>
        <taxon>Tilletiaceae</taxon>
        <taxon>Tilletia</taxon>
    </lineage>
</organism>
<evidence type="ECO:0000256" key="4">
    <source>
        <dbReference type="ARBA" id="ARBA00022772"/>
    </source>
</evidence>
<evidence type="ECO:0000259" key="12">
    <source>
        <dbReference type="Pfam" id="PF01179"/>
    </source>
</evidence>
<sequence>MRNSSLLRASVPLLALLIFILSTTTDARTPRSKIRPSFNPVRRETPADTFTTSPLTSPSASQFSPTVRAPKDNIWAPLSHEEATSVVEYLHRHFNLTQAEDAGPWDNEVNVVDLVPPNKTEALSYLDGEGPKPLRWAKASISFGATETPYLQDFAVGPLPLTKKATHWSLDYLTTSGTNRMKNSKADASMVLEFLQNATISIGDITQDLLGHAVKAEDAYPELVTWTQNPPLFEMKAGSHGTEERRTIHWASIFKPLSSGYPFDVATISPQGIFIKVDVTGRDPSKWTVDGWIYNDKYYNSTESFRQAWKQPNFQKVAHRNTVGKWASTDRAGKPFKYDERVPPLTVYPEGKRYAVDFERKYVEWGAFSFYLGFTRDAGLQLFDIRYNGERIIYHIGLQEAVAQYAGEDPFMSNLAYLDSFFGLGSNTMELVDGYDCPHGSTYLDSSVHEDGVSRTYPRSICVFEQDGHLPLQRHTTGRYVEVTKNIQLVVRAVSTVSNYDYTWTYIFSMDGSIEVKVSASGYIFAAFYAHNEEYGYRIREGLSGSMHDHVLNFKVDIDVHGTKNTFAKHAAVAVNQSYPWSSHPRSTMKLDKTWILNEDEGKLEWPRNGQTQYLVLNKDQTNPYGEHPGYRIMPGQGGGGHHLSSPRSEILQNSVGFAREHLYVTKAKDGEVWSSHPWNLLDPGRPVVDFGEYLDGESLEQEDLVLWVNLGMTHIPHTGDLPTTVQTTSQSSFLLLPHNYLPRDPSRRTRQQVRISYGAWLNGSTLVERFGQHEVRGAAFPLREAVGDLEGYGGKVVRLLEES</sequence>
<comment type="PTM">
    <text evidence="8 9">Topaquinone (TPQ) is generated by copper-dependent autoxidation of a specific tyrosyl residue.</text>
</comment>
<dbReference type="AlphaFoldDB" id="A0A8X7NES7"/>
<dbReference type="Pfam" id="PF09248">
    <property type="entry name" value="DUF1965"/>
    <property type="match status" value="1"/>
</dbReference>
<feature type="domain" description="Copper amine oxidase catalytic" evidence="12">
    <location>
        <begin position="346"/>
        <end position="747"/>
    </location>
</feature>
<reference evidence="15" key="1">
    <citation type="submission" date="2016-04" db="EMBL/GenBank/DDBJ databases">
        <authorList>
            <person name="Nguyen H.D."/>
            <person name="Samba Siva P."/>
            <person name="Cullis J."/>
            <person name="Levesque C.A."/>
            <person name="Hambleton S."/>
        </authorList>
    </citation>
    <scope>NUCLEOTIDE SEQUENCE</scope>
    <source>
        <strain evidence="15">DAOMC 236422</strain>
    </source>
</reference>
<dbReference type="GO" id="GO:0008131">
    <property type="term" value="F:primary methylamine oxidase activity"/>
    <property type="evidence" value="ECO:0007669"/>
    <property type="project" value="InterPro"/>
</dbReference>